<dbReference type="AlphaFoldDB" id="A0A502KQJ1"/>
<keyword evidence="5" id="KW-1185">Reference proteome</keyword>
<keyword evidence="2" id="KW-0732">Signal</keyword>
<evidence type="ECO:0000256" key="1">
    <source>
        <dbReference type="ARBA" id="ARBA00010333"/>
    </source>
</evidence>
<dbReference type="SUPFAM" id="SSF53850">
    <property type="entry name" value="Periplasmic binding protein-like II"/>
    <property type="match status" value="1"/>
</dbReference>
<dbReference type="OrthoDB" id="7340028at2"/>
<feature type="domain" description="Solute-binding protein family 3/N-terminal" evidence="3">
    <location>
        <begin position="30"/>
        <end position="267"/>
    </location>
</feature>
<organism evidence="4 5">
    <name type="scientific">Litorilituus lipolyticus</name>
    <dbReference type="NCBI Taxonomy" id="2491017"/>
    <lineage>
        <taxon>Bacteria</taxon>
        <taxon>Pseudomonadati</taxon>
        <taxon>Pseudomonadota</taxon>
        <taxon>Gammaproteobacteria</taxon>
        <taxon>Alteromonadales</taxon>
        <taxon>Colwelliaceae</taxon>
        <taxon>Litorilituus</taxon>
    </lineage>
</organism>
<dbReference type="PANTHER" id="PTHR35936">
    <property type="entry name" value="MEMBRANE-BOUND LYTIC MUREIN TRANSGLYCOSYLASE F"/>
    <property type="match status" value="1"/>
</dbReference>
<comment type="caution">
    <text evidence="4">The sequence shown here is derived from an EMBL/GenBank/DDBJ whole genome shotgun (WGS) entry which is preliminary data.</text>
</comment>
<dbReference type="Pfam" id="PF00497">
    <property type="entry name" value="SBP_bac_3"/>
    <property type="match status" value="1"/>
</dbReference>
<evidence type="ECO:0000259" key="3">
    <source>
        <dbReference type="Pfam" id="PF00497"/>
    </source>
</evidence>
<gene>
    <name evidence="4" type="ORF">EPA86_13000</name>
</gene>
<sequence length="272" mass="31699">MEINQQQLWLCFVFLIQSAVLQAKKIEDVVILADDSYPPYSYIENGQLKGIYVDFIHEASKLIADKYKVSIIAVPWKRALQEIKEGQALAIIPPYQHLKDRSYIWPYSKALMKERVVAFCYSDINLMEYLNMKHTNEERPLIIGINAGYMILSQELVNAINKGIVAISENKSTLSNVLKLHSRRIDCYINDRVSTLWEFSRLSLKKQISFDNIRESMVVMSQTAHIGYTNSEFHNFTYKDDFVERMDNALSQLFTSNEFQLIINRYLLETDE</sequence>
<reference evidence="4 5" key="1">
    <citation type="submission" date="2019-01" db="EMBL/GenBank/DDBJ databases">
        <title>Litorilituus lipolytica sp. nov., isolated from intertidal sand of the Yellow Sea in China.</title>
        <authorList>
            <person name="Liu A."/>
        </authorList>
    </citation>
    <scope>NUCLEOTIDE SEQUENCE [LARGE SCALE GENOMIC DNA]</scope>
    <source>
        <strain evidence="4 5">RZ04</strain>
    </source>
</reference>
<dbReference type="Gene3D" id="3.40.190.10">
    <property type="entry name" value="Periplasmic binding protein-like II"/>
    <property type="match status" value="2"/>
</dbReference>
<evidence type="ECO:0000313" key="5">
    <source>
        <dbReference type="Proteomes" id="UP000315303"/>
    </source>
</evidence>
<name>A0A502KQJ1_9GAMM</name>
<dbReference type="InterPro" id="IPR001638">
    <property type="entry name" value="Solute-binding_3/MltF_N"/>
</dbReference>
<evidence type="ECO:0000256" key="2">
    <source>
        <dbReference type="ARBA" id="ARBA00022729"/>
    </source>
</evidence>
<evidence type="ECO:0000313" key="4">
    <source>
        <dbReference type="EMBL" id="TPH14020.1"/>
    </source>
</evidence>
<comment type="similarity">
    <text evidence="1">Belongs to the bacterial solute-binding protein 3 family.</text>
</comment>
<dbReference type="Proteomes" id="UP000315303">
    <property type="component" value="Unassembled WGS sequence"/>
</dbReference>
<dbReference type="PANTHER" id="PTHR35936:SF25">
    <property type="entry name" value="ABC TRANSPORTER SUBSTRATE-BINDING PROTEIN"/>
    <property type="match status" value="1"/>
</dbReference>
<accession>A0A502KQJ1</accession>
<dbReference type="RefSeq" id="WP_140604268.1">
    <property type="nucleotide sequence ID" value="NZ_SAWY01000027.1"/>
</dbReference>
<protein>
    <submittedName>
        <fullName evidence="4">Transporter substrate-binding domain-containing protein</fullName>
    </submittedName>
</protein>
<dbReference type="EMBL" id="SAWY01000027">
    <property type="protein sequence ID" value="TPH14020.1"/>
    <property type="molecule type" value="Genomic_DNA"/>
</dbReference>
<proteinExistence type="inferred from homology"/>